<keyword evidence="3" id="KW-1185">Reference proteome</keyword>
<evidence type="ECO:0000256" key="1">
    <source>
        <dbReference type="SAM" id="Phobius"/>
    </source>
</evidence>
<dbReference type="EMBL" id="JACHVB010000005">
    <property type="protein sequence ID" value="MBC2592724.1"/>
    <property type="molecule type" value="Genomic_DNA"/>
</dbReference>
<accession>A0A842HAW2</accession>
<protein>
    <submittedName>
        <fullName evidence="2">Prepilin-type N-terminal cleavage/methylation domain-containing protein</fullName>
    </submittedName>
</protein>
<dbReference type="InterPro" id="IPR012902">
    <property type="entry name" value="N_methyl_site"/>
</dbReference>
<proteinExistence type="predicted"/>
<gene>
    <name evidence="2" type="ORF">H5P28_00470</name>
</gene>
<evidence type="ECO:0000313" key="3">
    <source>
        <dbReference type="Proteomes" id="UP000546464"/>
    </source>
</evidence>
<dbReference type="Proteomes" id="UP000546464">
    <property type="component" value="Unassembled WGS sequence"/>
</dbReference>
<dbReference type="Pfam" id="PF07963">
    <property type="entry name" value="N_methyl"/>
    <property type="match status" value="1"/>
</dbReference>
<keyword evidence="1" id="KW-1133">Transmembrane helix</keyword>
<dbReference type="RefSeq" id="WP_185673760.1">
    <property type="nucleotide sequence ID" value="NZ_JACHVB010000005.1"/>
</dbReference>
<name>A0A842HAW2_9BACT</name>
<feature type="transmembrane region" description="Helical" evidence="1">
    <location>
        <begin position="12"/>
        <end position="40"/>
    </location>
</feature>
<keyword evidence="1" id="KW-0812">Transmembrane</keyword>
<dbReference type="PROSITE" id="PS00409">
    <property type="entry name" value="PROKAR_NTER_METHYL"/>
    <property type="match status" value="1"/>
</dbReference>
<reference evidence="2 3" key="1">
    <citation type="submission" date="2020-07" db="EMBL/GenBank/DDBJ databases">
        <authorList>
            <person name="Feng X."/>
        </authorList>
    </citation>
    <scope>NUCLEOTIDE SEQUENCE [LARGE SCALE GENOMIC DNA]</scope>
    <source>
        <strain evidence="2 3">JCM31066</strain>
    </source>
</reference>
<keyword evidence="1" id="KW-0472">Membrane</keyword>
<dbReference type="AlphaFoldDB" id="A0A842HAW2"/>
<dbReference type="NCBIfam" id="TIGR02532">
    <property type="entry name" value="IV_pilin_GFxxxE"/>
    <property type="match status" value="1"/>
</dbReference>
<comment type="caution">
    <text evidence="2">The sequence shown here is derived from an EMBL/GenBank/DDBJ whole genome shotgun (WGS) entry which is preliminary data.</text>
</comment>
<sequence>MKTRAHRVGRGGFTLIEVVMAIFLGGLLLTAAASFIFGIFQLKVNLEERPAFEEHIEGVERFLAFAFENAITGDSDDEAESAVTFAEIPGRSIGQDEVLSFRLPGELPLFVEPETYLPAVTCYLVFDREDGLYLLWQTDAMASEDTDDLRRTPLSPYGTSLVYAYYDADDDDWEESTEPETADAGGLKLPDMIKVIFTHPEDEHTETIVILLPPTEADVPLV</sequence>
<evidence type="ECO:0000313" key="2">
    <source>
        <dbReference type="EMBL" id="MBC2592724.1"/>
    </source>
</evidence>
<organism evidence="2 3">
    <name type="scientific">Ruficoccus amylovorans</name>
    <dbReference type="NCBI Taxonomy" id="1804625"/>
    <lineage>
        <taxon>Bacteria</taxon>
        <taxon>Pseudomonadati</taxon>
        <taxon>Verrucomicrobiota</taxon>
        <taxon>Opitutia</taxon>
        <taxon>Puniceicoccales</taxon>
        <taxon>Cerasicoccaceae</taxon>
        <taxon>Ruficoccus</taxon>
    </lineage>
</organism>